<accession>A0A165N1D8</accession>
<feature type="region of interest" description="Disordered" evidence="1">
    <location>
        <begin position="53"/>
        <end position="76"/>
    </location>
</feature>
<evidence type="ECO:0000313" key="3">
    <source>
        <dbReference type="Proteomes" id="UP000076727"/>
    </source>
</evidence>
<protein>
    <submittedName>
        <fullName evidence="2">Uncharacterized protein</fullName>
    </submittedName>
</protein>
<gene>
    <name evidence="2" type="ORF">DAEQUDRAFT_457908</name>
</gene>
<sequence>MEVLPALAQATLPTSDGTSHPDGGPVPMSFPAILRHAGIGDRFAHLHRGDSAHLRGSAAVSAAPKKNRRDEKEGKRWVRRKENARFAGNAHIVLPSKRDYAVFPPQTQPTFPQPLPHYLSRNTVVPPAVLPGREPASANAGRFSMSLKGMRRELRKSGPRTEQLVRELEDEILTWLDGGVMLAPDAAMEIHFPGRPVDSGEAVKEVSRTPLQLVWCIEDDSWTRYVVHCCARYHEVVSFSKDTSGQRLTYLLRPNVTRPSHGAPTGLETPPATDLESSVHSDFDSSASDAFSDRRSESGAESDVEPVARPAARALSAIAESAPGSPAPAAAPLVPLSDDEWSVVGDEADAEDSEPESALATRVGSLALGDAEATPRTRQASFRTHVWERQRRSASSPSRSPARRPARMYRVEPPRPAPASRRSFYEYLFS</sequence>
<evidence type="ECO:0000256" key="1">
    <source>
        <dbReference type="SAM" id="MobiDB-lite"/>
    </source>
</evidence>
<dbReference type="STRING" id="1314783.A0A165N1D8"/>
<proteinExistence type="predicted"/>
<feature type="compositionally biased region" description="Acidic residues" evidence="1">
    <location>
        <begin position="345"/>
        <end position="355"/>
    </location>
</feature>
<dbReference type="AlphaFoldDB" id="A0A165N1D8"/>
<feature type="region of interest" description="Disordered" evidence="1">
    <location>
        <begin position="345"/>
        <end position="419"/>
    </location>
</feature>
<dbReference type="OrthoDB" id="10256743at2759"/>
<evidence type="ECO:0000313" key="2">
    <source>
        <dbReference type="EMBL" id="KZT66388.1"/>
    </source>
</evidence>
<organism evidence="2 3">
    <name type="scientific">Daedalea quercina L-15889</name>
    <dbReference type="NCBI Taxonomy" id="1314783"/>
    <lineage>
        <taxon>Eukaryota</taxon>
        <taxon>Fungi</taxon>
        <taxon>Dikarya</taxon>
        <taxon>Basidiomycota</taxon>
        <taxon>Agaricomycotina</taxon>
        <taxon>Agaricomycetes</taxon>
        <taxon>Polyporales</taxon>
        <taxon>Fomitopsis</taxon>
    </lineage>
</organism>
<dbReference type="Proteomes" id="UP000076727">
    <property type="component" value="Unassembled WGS sequence"/>
</dbReference>
<keyword evidence="3" id="KW-1185">Reference proteome</keyword>
<dbReference type="EMBL" id="KV429090">
    <property type="protein sequence ID" value="KZT66388.1"/>
    <property type="molecule type" value="Genomic_DNA"/>
</dbReference>
<reference evidence="2 3" key="1">
    <citation type="journal article" date="2016" name="Mol. Biol. Evol.">
        <title>Comparative Genomics of Early-Diverging Mushroom-Forming Fungi Provides Insights into the Origins of Lignocellulose Decay Capabilities.</title>
        <authorList>
            <person name="Nagy L.G."/>
            <person name="Riley R."/>
            <person name="Tritt A."/>
            <person name="Adam C."/>
            <person name="Daum C."/>
            <person name="Floudas D."/>
            <person name="Sun H."/>
            <person name="Yadav J.S."/>
            <person name="Pangilinan J."/>
            <person name="Larsson K.H."/>
            <person name="Matsuura K."/>
            <person name="Barry K."/>
            <person name="Labutti K."/>
            <person name="Kuo R."/>
            <person name="Ohm R.A."/>
            <person name="Bhattacharya S.S."/>
            <person name="Shirouzu T."/>
            <person name="Yoshinaga Y."/>
            <person name="Martin F.M."/>
            <person name="Grigoriev I.V."/>
            <person name="Hibbett D.S."/>
        </authorList>
    </citation>
    <scope>NUCLEOTIDE SEQUENCE [LARGE SCALE GENOMIC DNA]</scope>
    <source>
        <strain evidence="2 3">L-15889</strain>
    </source>
</reference>
<feature type="region of interest" description="Disordered" evidence="1">
    <location>
        <begin position="253"/>
        <end position="308"/>
    </location>
</feature>
<name>A0A165N1D8_9APHY</name>